<dbReference type="InterPro" id="IPR033801">
    <property type="entry name" value="CBM6-CBM35-CBM36-like_1"/>
</dbReference>
<dbReference type="InterPro" id="IPR008979">
    <property type="entry name" value="Galactose-bd-like_sf"/>
</dbReference>
<dbReference type="InterPro" id="IPR001119">
    <property type="entry name" value="SLH_dom"/>
</dbReference>
<dbReference type="PANTHER" id="PTHR43308:SF5">
    <property type="entry name" value="S-LAYER PROTEIN _ PEPTIDOGLYCAN ENDO-BETA-N-ACETYLGLUCOSAMINIDASE"/>
    <property type="match status" value="1"/>
</dbReference>
<feature type="domain" description="SLH" evidence="4">
    <location>
        <begin position="2022"/>
        <end position="2080"/>
    </location>
</feature>
<dbReference type="InterPro" id="IPR011050">
    <property type="entry name" value="Pectin_lyase_fold/virulence"/>
</dbReference>
<dbReference type="PROSITE" id="PS51272">
    <property type="entry name" value="SLH"/>
    <property type="match status" value="3"/>
</dbReference>
<accession>A0A6H2GYV7</accession>
<feature type="signal peptide" evidence="2">
    <location>
        <begin position="1"/>
        <end position="26"/>
    </location>
</feature>
<name>A0A6H2GYV7_9BACL</name>
<dbReference type="SUPFAM" id="SSF50405">
    <property type="entry name" value="Actin-crosslinking proteins"/>
    <property type="match status" value="2"/>
</dbReference>
<dbReference type="InterPro" id="IPR055149">
    <property type="entry name" value="Agl_cat_D2"/>
</dbReference>
<dbReference type="InterPro" id="IPR005084">
    <property type="entry name" value="CBM6"/>
</dbReference>
<dbReference type="GO" id="GO:0030246">
    <property type="term" value="F:carbohydrate binding"/>
    <property type="evidence" value="ECO:0007669"/>
    <property type="project" value="InterPro"/>
</dbReference>
<sequence>MRNSFSRMLAALLSLILLLPPLSAAAAAEPGAGAGGGSASTVGESVYMRLKNDWKGYYLYEAEGKLRYGFPAIADRSAQWSVQAGPDGAKRLVNRATGHALTRAGSPNPLDALGVSPAAEDDAAAAWTVAPAGGSYGADAVNVSVPGAPGKVLNIQMLTGFANASDWAQPSWGSAAWHLEPALDAEPVRLVDDWKGMALFEKDGKVEYGTPAANDPASHWIRMPGAAAGSERLVNRATGHVLNRLGNDGDALNAPAKASELPEGSSAGDLLVEVQAGGKLTLRSAEHPSYILHVQQQTGWLQISDWAQPGWGSSSWRLEAATDAPAKRLQDGGAGLYVAARGGAVASLAADYQDPSSYWAIEDDGMAVRLRSVADGRYMSRPADGGPLMLAAAADAGASARWSMAPARDELGAGIKAAFAAWDDPAMRLHAAAGDGTVRAGAVASGEVAFAAWAVKDPAPDAELSPYVRIKNDYLELYLFEKDGKLAYGNAAAADEAAMWLVEGAAGKEGVQTIRNRATGHYMTLEGVKPDSREPVRVAERTEGSALDEWIVKETKGLRLIRSAADVRPESASGYLNVEHQLKTAEYNPIDPSWGSPKWRFETFAEGGEPQPEQPVELPDGYVRLVGSGGAALLANGRGAVLYGSPEPGDARSHWLPSADEGGWRLQNRATGGWLRWNEGKPYLTASAAEPDAALHGAEWALERGAASGVVLVRSLSDGRSDEYVHIEDGQGYAQLGLRSVDKAGVQWRLEAAPEESFVPEEADAAGDGSTPAAPHGGLYRLANAVAGRYVGWDRNGAVTALTGDAAGADALWRLEDFNGRQRLSSAAGERYLAAGADGSIRSASAADAASAEAQWTLAARGGRFVLESAAWPGRALALSGGQLRLEAAAETGPAPESIRWTLEEQPGDIRYEAENGFMSGGAAAASQREGHSGKGYAAGLGRPGNRLILAVAAGAAGDYEASFRIAAEGGAGVAAVSVNGLPQGELVVDGPAGWTDASLALSLREGYNSVELSFAEGAEGAKGGLLVDRLTVKRAVSRAYRGATLPFVTYEAEHASTDGTILGPDRTFMTFASEASGRRAVLLDEPGRHVEFRLDKPASAMALRYILPDSADGQGLDATLSVTVDGKDAGKIPLSSKHSWVYGKYPWSNEPEDGDPHRFYDESQLRFGRTLPAGSLLRLQLGADDGAEYVVLDSADLELAPAAYARPDGYRSIVDYGAAPDDGQDDSDALRAAIEDARKAGEGVWIPAGTFDLAQGPIELKDIAIRGAGMWQAKLQGAGFMGVGGGIAVQDLMIDVGVTARHDERREAAFDGTFGAGSTIQHVWVEHAKAGIWSVRSDDEDGGIVTDGLYAAGLRIRDTYADGINFSTGTRNSMAEQIHVRNSGDDSIALWSARPEGVSADDARVSGNTVRYNTVQLPWLADNIAVFGGSDNKVQDNVLSDTVGFGAGIAVSTRFNPVPFGGRTVVERNTLIRTGGREANWKQDFGGIWLFTDSLPIEADIDILDNNVLDSTYSGLYVSGNQPLGAAGGKITIRDLVLDGSGTWGIHAGPGAAGLLRLEGLEQRGAKLGSRFRAGGATVELQEAAGVPSGPLPVDGAATGEGLAEPSEPGQPEEPGGSSPTPAPTPTSGPTATPDPTPAPSGGSGGSPAPTASPTPTPMLDADASLAANGLLLKEAVRTGQLSVRLQAYRAADGGLAALVPLAALQALAGEPRAALRLEGDGRSLELAAPQAARLAALIAAGGAEAALKLELGEASDAQKAQLAAAAAERGGRTGSGSICWSAELGAGGRTLPVPAGSLGYVSLRFRVAEPLETSRTAAVGVAGGSGKRLSAPAFASPDGSGSVVTVLALGAGSFAAAQMPAQAFRDVADGHWAAEAIRSLSAKGVAAGVPGGSFEPSRRVTRAEIALLLARAFGLEAMPAAPASWSDAASRPDAAAALAAVQAAGIVQGDADGRFRPDDALSRQELAVLAARLLAFAGVSATSGAAASEAAASAGLEAGGGAQAEGTAGSSVAAAASSSAPPFADAASIRPWAADSVRELAARGLLLGAPDGKFHPEADVTRAEAAILLLRFLEQLRP</sequence>
<dbReference type="InterPro" id="IPR012334">
    <property type="entry name" value="Pectin_lyas_fold"/>
</dbReference>
<dbReference type="Gene3D" id="2.60.120.260">
    <property type="entry name" value="Galactose-binding domain-like"/>
    <property type="match status" value="2"/>
</dbReference>
<dbReference type="InterPro" id="IPR006626">
    <property type="entry name" value="PbH1"/>
</dbReference>
<dbReference type="SUPFAM" id="SSF51126">
    <property type="entry name" value="Pectin lyase-like"/>
    <property type="match status" value="1"/>
</dbReference>
<dbReference type="Proteomes" id="UP000502136">
    <property type="component" value="Chromosome"/>
</dbReference>
<dbReference type="Pfam" id="PF00395">
    <property type="entry name" value="SLH"/>
    <property type="match status" value="3"/>
</dbReference>
<evidence type="ECO:0008006" key="7">
    <source>
        <dbReference type="Google" id="ProtNLM"/>
    </source>
</evidence>
<keyword evidence="2" id="KW-0732">Signal</keyword>
<dbReference type="Gene3D" id="2.80.10.50">
    <property type="match status" value="6"/>
</dbReference>
<feature type="domain" description="SLH" evidence="4">
    <location>
        <begin position="1927"/>
        <end position="1986"/>
    </location>
</feature>
<gene>
    <name evidence="5" type="ORF">HGI30_14320</name>
</gene>
<feature type="domain" description="CBM6" evidence="3">
    <location>
        <begin position="910"/>
        <end position="1034"/>
    </location>
</feature>
<evidence type="ECO:0000313" key="5">
    <source>
        <dbReference type="EMBL" id="QJC52623.1"/>
    </source>
</evidence>
<dbReference type="Pfam" id="PF22815">
    <property type="entry name" value="CatAgl_D1"/>
    <property type="match status" value="1"/>
</dbReference>
<organism evidence="5 6">
    <name type="scientific">Paenibacillus albicereus</name>
    <dbReference type="NCBI Taxonomy" id="2726185"/>
    <lineage>
        <taxon>Bacteria</taxon>
        <taxon>Bacillati</taxon>
        <taxon>Bacillota</taxon>
        <taxon>Bacilli</taxon>
        <taxon>Bacillales</taxon>
        <taxon>Paenibacillaceae</taxon>
        <taxon>Paenibacillus</taxon>
    </lineage>
</organism>
<dbReference type="KEGG" id="palr:HGI30_14320"/>
<keyword evidence="6" id="KW-1185">Reference proteome</keyword>
<dbReference type="RefSeq" id="WP_168908176.1">
    <property type="nucleotide sequence ID" value="NZ_CP051428.1"/>
</dbReference>
<dbReference type="PANTHER" id="PTHR43308">
    <property type="entry name" value="OUTER MEMBRANE PROTEIN ALPHA-RELATED"/>
    <property type="match status" value="1"/>
</dbReference>
<dbReference type="InterPro" id="IPR008999">
    <property type="entry name" value="Actin-crosslinking"/>
</dbReference>
<evidence type="ECO:0000259" key="3">
    <source>
        <dbReference type="PROSITE" id="PS51175"/>
    </source>
</evidence>
<reference evidence="5 6" key="1">
    <citation type="submission" date="2020-04" db="EMBL/GenBank/DDBJ databases">
        <title>Novel Paenibacillus strain UniB2 isolated from commercial digestive syrup.</title>
        <authorList>
            <person name="Thorat V."/>
            <person name="Kirdat K."/>
            <person name="Tiwarekar B."/>
            <person name="Yadav A."/>
        </authorList>
    </citation>
    <scope>NUCLEOTIDE SEQUENCE [LARGE SCALE GENOMIC DNA]</scope>
    <source>
        <strain evidence="5 6">UniB2</strain>
    </source>
</reference>
<feature type="domain" description="SLH" evidence="4">
    <location>
        <begin position="1862"/>
        <end position="1925"/>
    </location>
</feature>
<dbReference type="CDD" id="cd14490">
    <property type="entry name" value="CBM6-CBM35-CBM36_like_1"/>
    <property type="match status" value="1"/>
</dbReference>
<dbReference type="CDD" id="cd23432">
    <property type="entry name" value="beta-trefoil_Ricin_EndoBetaGal-like"/>
    <property type="match status" value="5"/>
</dbReference>
<dbReference type="PROSITE" id="PS51175">
    <property type="entry name" value="CBM6"/>
    <property type="match status" value="1"/>
</dbReference>
<dbReference type="Gene3D" id="2.160.20.10">
    <property type="entry name" value="Single-stranded right-handed beta-helix, Pectin lyase-like"/>
    <property type="match status" value="1"/>
</dbReference>
<dbReference type="InterPro" id="IPR051465">
    <property type="entry name" value="Cell_Envelope_Struct_Comp"/>
</dbReference>
<feature type="compositionally biased region" description="Pro residues" evidence="1">
    <location>
        <begin position="1622"/>
        <end position="1640"/>
    </location>
</feature>
<evidence type="ECO:0000313" key="6">
    <source>
        <dbReference type="Proteomes" id="UP000502136"/>
    </source>
</evidence>
<proteinExistence type="predicted"/>
<feature type="compositionally biased region" description="Low complexity" evidence="1">
    <location>
        <begin position="1605"/>
        <end position="1621"/>
    </location>
</feature>
<dbReference type="SMART" id="SM00710">
    <property type="entry name" value="PbH1"/>
    <property type="match status" value="8"/>
</dbReference>
<dbReference type="SUPFAM" id="SSF49785">
    <property type="entry name" value="Galactose-binding domain-like"/>
    <property type="match status" value="1"/>
</dbReference>
<feature type="region of interest" description="Disordered" evidence="1">
    <location>
        <begin position="1584"/>
        <end position="1663"/>
    </location>
</feature>
<dbReference type="Pfam" id="PF22816">
    <property type="entry name" value="CatAgl_D2"/>
    <property type="match status" value="1"/>
</dbReference>
<evidence type="ECO:0000256" key="2">
    <source>
        <dbReference type="SAM" id="SignalP"/>
    </source>
</evidence>
<evidence type="ECO:0000256" key="1">
    <source>
        <dbReference type="SAM" id="MobiDB-lite"/>
    </source>
</evidence>
<dbReference type="EMBL" id="CP051428">
    <property type="protein sequence ID" value="QJC52623.1"/>
    <property type="molecule type" value="Genomic_DNA"/>
</dbReference>
<evidence type="ECO:0000259" key="4">
    <source>
        <dbReference type="PROSITE" id="PS51272"/>
    </source>
</evidence>
<protein>
    <recommendedName>
        <fullName evidence="7">S-layer homology domain-containing protein</fullName>
    </recommendedName>
</protein>
<feature type="chain" id="PRO_5026261848" description="S-layer homology domain-containing protein" evidence="2">
    <location>
        <begin position="27"/>
        <end position="2080"/>
    </location>
</feature>